<accession>A0A6G9QJB4</accession>
<organism evidence="2 3">
    <name type="scientific">Shewanella aestuarii</name>
    <dbReference type="NCBI Taxonomy" id="1028752"/>
    <lineage>
        <taxon>Bacteria</taxon>
        <taxon>Pseudomonadati</taxon>
        <taxon>Pseudomonadota</taxon>
        <taxon>Gammaproteobacteria</taxon>
        <taxon>Alteromonadales</taxon>
        <taxon>Shewanellaceae</taxon>
        <taxon>Shewanella</taxon>
    </lineage>
</organism>
<name>A0A6G9QJB4_9GAMM</name>
<feature type="signal peptide" evidence="1">
    <location>
        <begin position="1"/>
        <end position="23"/>
    </location>
</feature>
<protein>
    <submittedName>
        <fullName evidence="2">DUF2987 domain-containing protein</fullName>
    </submittedName>
</protein>
<dbReference type="Proteomes" id="UP000502608">
    <property type="component" value="Chromosome"/>
</dbReference>
<dbReference type="EMBL" id="CP050313">
    <property type="protein sequence ID" value="QIR14562.1"/>
    <property type="molecule type" value="Genomic_DNA"/>
</dbReference>
<dbReference type="AlphaFoldDB" id="A0A6G9QJB4"/>
<feature type="chain" id="PRO_5026201915" evidence="1">
    <location>
        <begin position="24"/>
        <end position="213"/>
    </location>
</feature>
<keyword evidence="3" id="KW-1185">Reference proteome</keyword>
<gene>
    <name evidence="2" type="ORF">HBH39_08745</name>
</gene>
<evidence type="ECO:0000256" key="1">
    <source>
        <dbReference type="SAM" id="SignalP"/>
    </source>
</evidence>
<proteinExistence type="predicted"/>
<dbReference type="Pfam" id="PF11205">
    <property type="entry name" value="DUF2987"/>
    <property type="match status" value="1"/>
</dbReference>
<dbReference type="InterPro" id="IPR021370">
    <property type="entry name" value="DUF2987"/>
</dbReference>
<evidence type="ECO:0000313" key="3">
    <source>
        <dbReference type="Proteomes" id="UP000502608"/>
    </source>
</evidence>
<sequence length="213" mass="24040">MTSSEIRILAFVIVCVSAQFAHADTVSLEYSGFYDRLKRVNKNSYPNAELVFSVPLDDNCKILSGSITTESQNYPLTYTKQQQIFLPFDAGLKSDRGLVNIEVAGDASQCAIAMQVRGKTILTHYSHNQLQRILDDMNGLLDALQGFPMKYFRKPLSGLTFEFSRDNQQDLTMKVDGVSQTISNKMTFTTEQVNYVKQIEFSQPPIMISPWVN</sequence>
<evidence type="ECO:0000313" key="2">
    <source>
        <dbReference type="EMBL" id="QIR14562.1"/>
    </source>
</evidence>
<keyword evidence="1" id="KW-0732">Signal</keyword>
<reference evidence="2 3" key="1">
    <citation type="submission" date="2020-03" db="EMBL/GenBank/DDBJ databases">
        <title>Complete genome sequence of Shewanella sp.</title>
        <authorList>
            <person name="Kim Y.-S."/>
            <person name="Kim S.-J."/>
            <person name="Jung H.-K."/>
            <person name="Kim K.-H."/>
        </authorList>
    </citation>
    <scope>NUCLEOTIDE SEQUENCE [LARGE SCALE GENOMIC DNA]</scope>
    <source>
        <strain evidence="2 3">PN3F2</strain>
    </source>
</reference>
<dbReference type="KEGG" id="saes:HBH39_08745"/>
<dbReference type="RefSeq" id="WP_167677446.1">
    <property type="nucleotide sequence ID" value="NZ_CP050313.1"/>
</dbReference>